<organism evidence="2">
    <name type="scientific">Desulfacinum infernum</name>
    <dbReference type="NCBI Taxonomy" id="35837"/>
    <lineage>
        <taxon>Bacteria</taxon>
        <taxon>Pseudomonadati</taxon>
        <taxon>Thermodesulfobacteriota</taxon>
        <taxon>Syntrophobacteria</taxon>
        <taxon>Syntrophobacterales</taxon>
        <taxon>Syntrophobacteraceae</taxon>
        <taxon>Desulfacinum</taxon>
    </lineage>
</organism>
<keyword evidence="1" id="KW-0175">Coiled coil</keyword>
<name>A0A832EIJ0_9BACT</name>
<accession>A0A832EIJ0</accession>
<gene>
    <name evidence="2" type="ORF">ENS06_03020</name>
</gene>
<dbReference type="AlphaFoldDB" id="A0A832EIJ0"/>
<evidence type="ECO:0000313" key="2">
    <source>
        <dbReference type="EMBL" id="HFK96280.1"/>
    </source>
</evidence>
<dbReference type="EMBL" id="DSTK01000011">
    <property type="protein sequence ID" value="HFK96280.1"/>
    <property type="molecule type" value="Genomic_DNA"/>
</dbReference>
<reference evidence="2" key="1">
    <citation type="journal article" date="2020" name="mSystems">
        <title>Genome- and Community-Level Interaction Insights into Carbon Utilization and Element Cycling Functions of Hydrothermarchaeota in Hydrothermal Sediment.</title>
        <authorList>
            <person name="Zhou Z."/>
            <person name="Liu Y."/>
            <person name="Xu W."/>
            <person name="Pan J."/>
            <person name="Luo Z.H."/>
            <person name="Li M."/>
        </authorList>
    </citation>
    <scope>NUCLEOTIDE SEQUENCE [LARGE SCALE GENOMIC DNA]</scope>
    <source>
        <strain evidence="2">SpSt-456</strain>
    </source>
</reference>
<evidence type="ECO:0000256" key="1">
    <source>
        <dbReference type="SAM" id="Coils"/>
    </source>
</evidence>
<comment type="caution">
    <text evidence="2">The sequence shown here is derived from an EMBL/GenBank/DDBJ whole genome shotgun (WGS) entry which is preliminary data.</text>
</comment>
<feature type="coiled-coil region" evidence="1">
    <location>
        <begin position="3"/>
        <end position="57"/>
    </location>
</feature>
<proteinExistence type="predicted"/>
<protein>
    <submittedName>
        <fullName evidence="2">Uncharacterized protein</fullName>
    </submittedName>
</protein>
<sequence>MTIRALAQELYQCMKRIEELEKDLAALPLDHPRRTALEKALAEAKKERDQLKGALEGAKG</sequence>